<evidence type="ECO:0000313" key="3">
    <source>
        <dbReference type="Proteomes" id="UP001237642"/>
    </source>
</evidence>
<dbReference type="PROSITE" id="PS50104">
    <property type="entry name" value="TIR"/>
    <property type="match status" value="1"/>
</dbReference>
<dbReference type="PROSITE" id="PS51450">
    <property type="entry name" value="LRR"/>
    <property type="match status" value="1"/>
</dbReference>
<dbReference type="EMBL" id="JAUIZM010000008">
    <property type="protein sequence ID" value="KAK1368054.1"/>
    <property type="molecule type" value="Genomic_DNA"/>
</dbReference>
<dbReference type="SUPFAM" id="SSF52058">
    <property type="entry name" value="L domain-like"/>
    <property type="match status" value="1"/>
</dbReference>
<gene>
    <name evidence="2" type="ORF">POM88_034146</name>
</gene>
<dbReference type="Proteomes" id="UP001237642">
    <property type="component" value="Unassembled WGS sequence"/>
</dbReference>
<dbReference type="Gene3D" id="3.40.50.10140">
    <property type="entry name" value="Toll/interleukin-1 receptor homology (TIR) domain"/>
    <property type="match status" value="1"/>
</dbReference>
<keyword evidence="3" id="KW-1185">Reference proteome</keyword>
<proteinExistence type="predicted"/>
<accession>A0AAD8HKP0</accession>
<feature type="domain" description="TIR" evidence="1">
    <location>
        <begin position="1"/>
        <end position="104"/>
    </location>
</feature>
<comment type="caution">
    <text evidence="2">The sequence shown here is derived from an EMBL/GenBank/DDBJ whole genome shotgun (WGS) entry which is preliminary data.</text>
</comment>
<dbReference type="InterPro" id="IPR002182">
    <property type="entry name" value="NB-ARC"/>
</dbReference>
<protein>
    <recommendedName>
        <fullName evidence="1">TIR domain-containing protein</fullName>
    </recommendedName>
</protein>
<dbReference type="InterPro" id="IPR035897">
    <property type="entry name" value="Toll_tir_struct_dom_sf"/>
</dbReference>
<reference evidence="2" key="2">
    <citation type="submission" date="2023-05" db="EMBL/GenBank/DDBJ databases">
        <authorList>
            <person name="Schelkunov M.I."/>
        </authorList>
    </citation>
    <scope>NUCLEOTIDE SEQUENCE</scope>
    <source>
        <strain evidence="2">Hsosn_3</strain>
        <tissue evidence="2">Leaf</tissue>
    </source>
</reference>
<dbReference type="AlphaFoldDB" id="A0AAD8HKP0"/>
<sequence>MLKYKSADYSNNSKRLLLPVFYDVDPSDIRKQSGCISDAFSKHEEIFQREVDDLKRKDLMHKMTQWRTALTQVANLGGMALQNLTNGYESKFILKIVNAVKDKVTCNMLSITPRPVGIDASVKTINLWVRNGSPNVEVFALYGIGGVGKTTIAKYVYYMNLRLFEGGSFLENIREYSERSDGFVCLQRQLLSDISKGKTPTINNINDGILKIQGALCHRKLLIMLDDVDQSMGREIIRQQSPRDPGKRSRLWHHKDSLGILKEETGTGSIEGLALDMSVTNGYQTELRTEAFSMMHKLRLLKLNNVRLSGGYKEFPKKLKWLCWQGYPLRCLANDFPLSSLVEIDMQSSKLQTFVLGNMLLGSLKYLNLSHCHCIVQIPKFAQLPALEELILEDCASLVKIDKSIQMAEGLVILNLKDCKLLKKLPKNIGMLKLLETLIISGCSDLCMLPVELRKMESLKVFQADGLNFGNSSSSTPENESKMKIGPQLSLTSLPCNYITRLSLVNCNLRDTAFPKDFYEAPLLEYLNLSNNPIHVLPDCFKGLKRLQYFYSENCYQLQALEDLPDITNLVVTKCPLLERIRCKPGASLKYFFYPLGCEKLLEMEGTFKVVPIGKIDAGFIKDCGIDDVESMKKIQIRLYNNYTCIETRCPIQGVYDNQQGGNAFSIFYPGSGAPLWFASQRNVPSVSFIVSSHSKLRYMNTCIVYNFRPDSIPMFNMIITNKTKDKMIIYSPSCYGIPEGDQYMTWLSHWKFGCHEMGPGDEVNILILDFECDTDFEVKEIGVDLVYEEQKQAGVNLAKRQKIQQICDETSQYVIPVDLQPEVHNETTKLYFVGSNVLSTYKFVRIFFGGHVLEETGERFGPDSGLD</sequence>
<dbReference type="InterPro" id="IPR027417">
    <property type="entry name" value="P-loop_NTPase"/>
</dbReference>
<dbReference type="GO" id="GO:0006952">
    <property type="term" value="P:defense response"/>
    <property type="evidence" value="ECO:0007669"/>
    <property type="project" value="InterPro"/>
</dbReference>
<dbReference type="Pfam" id="PF00931">
    <property type="entry name" value="NB-ARC"/>
    <property type="match status" value="1"/>
</dbReference>
<dbReference type="Gene3D" id="3.40.50.300">
    <property type="entry name" value="P-loop containing nucleotide triphosphate hydrolases"/>
    <property type="match status" value="1"/>
</dbReference>
<dbReference type="PANTHER" id="PTHR11017">
    <property type="entry name" value="LEUCINE-RICH REPEAT-CONTAINING PROTEIN"/>
    <property type="match status" value="1"/>
</dbReference>
<name>A0AAD8HKP0_9APIA</name>
<dbReference type="SUPFAM" id="SSF52540">
    <property type="entry name" value="P-loop containing nucleoside triphosphate hydrolases"/>
    <property type="match status" value="1"/>
</dbReference>
<dbReference type="SUPFAM" id="SSF52200">
    <property type="entry name" value="Toll/Interleukin receptor TIR domain"/>
    <property type="match status" value="1"/>
</dbReference>
<evidence type="ECO:0000259" key="1">
    <source>
        <dbReference type="PROSITE" id="PS50104"/>
    </source>
</evidence>
<dbReference type="Gene3D" id="3.80.10.10">
    <property type="entry name" value="Ribonuclease Inhibitor"/>
    <property type="match status" value="2"/>
</dbReference>
<organism evidence="2 3">
    <name type="scientific">Heracleum sosnowskyi</name>
    <dbReference type="NCBI Taxonomy" id="360622"/>
    <lineage>
        <taxon>Eukaryota</taxon>
        <taxon>Viridiplantae</taxon>
        <taxon>Streptophyta</taxon>
        <taxon>Embryophyta</taxon>
        <taxon>Tracheophyta</taxon>
        <taxon>Spermatophyta</taxon>
        <taxon>Magnoliopsida</taxon>
        <taxon>eudicotyledons</taxon>
        <taxon>Gunneridae</taxon>
        <taxon>Pentapetalae</taxon>
        <taxon>asterids</taxon>
        <taxon>campanulids</taxon>
        <taxon>Apiales</taxon>
        <taxon>Apiaceae</taxon>
        <taxon>Apioideae</taxon>
        <taxon>apioid superclade</taxon>
        <taxon>Tordylieae</taxon>
        <taxon>Tordyliinae</taxon>
        <taxon>Heracleum</taxon>
    </lineage>
</organism>
<dbReference type="InterPro" id="IPR032675">
    <property type="entry name" value="LRR_dom_sf"/>
</dbReference>
<dbReference type="GO" id="GO:0043531">
    <property type="term" value="F:ADP binding"/>
    <property type="evidence" value="ECO:0007669"/>
    <property type="project" value="InterPro"/>
</dbReference>
<dbReference type="InterPro" id="IPR001611">
    <property type="entry name" value="Leu-rich_rpt"/>
</dbReference>
<dbReference type="InterPro" id="IPR000157">
    <property type="entry name" value="TIR_dom"/>
</dbReference>
<dbReference type="Pfam" id="PF01582">
    <property type="entry name" value="TIR"/>
    <property type="match status" value="1"/>
</dbReference>
<dbReference type="PRINTS" id="PR00364">
    <property type="entry name" value="DISEASERSIST"/>
</dbReference>
<dbReference type="Pfam" id="PF00560">
    <property type="entry name" value="LRR_1"/>
    <property type="match status" value="1"/>
</dbReference>
<reference evidence="2" key="1">
    <citation type="submission" date="2023-02" db="EMBL/GenBank/DDBJ databases">
        <title>Genome of toxic invasive species Heracleum sosnowskyi carries increased number of genes despite the absence of recent whole-genome duplications.</title>
        <authorList>
            <person name="Schelkunov M."/>
            <person name="Shtratnikova V."/>
            <person name="Makarenko M."/>
            <person name="Klepikova A."/>
            <person name="Omelchenko D."/>
            <person name="Novikova G."/>
            <person name="Obukhova E."/>
            <person name="Bogdanov V."/>
            <person name="Penin A."/>
            <person name="Logacheva M."/>
        </authorList>
    </citation>
    <scope>NUCLEOTIDE SEQUENCE</scope>
    <source>
        <strain evidence="2">Hsosn_3</strain>
        <tissue evidence="2">Leaf</tissue>
    </source>
</reference>
<evidence type="ECO:0000313" key="2">
    <source>
        <dbReference type="EMBL" id="KAK1368054.1"/>
    </source>
</evidence>
<dbReference type="PANTHER" id="PTHR11017:SF271">
    <property type="entry name" value="DISEASE RESISTANCE PROTEIN (TIR-NBS-LRR CLASS) FAMILY"/>
    <property type="match status" value="1"/>
</dbReference>
<dbReference type="GO" id="GO:0007165">
    <property type="term" value="P:signal transduction"/>
    <property type="evidence" value="ECO:0007669"/>
    <property type="project" value="InterPro"/>
</dbReference>
<dbReference type="InterPro" id="IPR044974">
    <property type="entry name" value="Disease_R_plants"/>
</dbReference>